<dbReference type="Proteomes" id="UP000588068">
    <property type="component" value="Unassembled WGS sequence"/>
</dbReference>
<feature type="signal peptide" evidence="1">
    <location>
        <begin position="1"/>
        <end position="19"/>
    </location>
</feature>
<sequence length="284" mass="30311">MKLQLFKLAIYLSAAALLAGCEGAVTVDMSAAAPADRQITSVAVDVAGLEFERSDGSTEKLEFTSSLPTDLIDVLDTDDLRLFTDESLPDGTYTGVRLLFDEDIDATVFHATDGEFPLLYAEGDFADVDFTVAEDDRTNESISLMMDLRRSLTFNDDDDEYTLTPSLRAVRTAEAGQISGTVVATCPFGSSLAEGGAVYLYQGEDIDPDDVGSGGTQPFATTAVSFNFGTQATYSLRLLPPGDYTVALTCNGEIDEPGSDEDVSFVSTANVTVDEDSVTYDFGS</sequence>
<proteinExistence type="predicted"/>
<accession>A0A841HM64</accession>
<evidence type="ECO:0000313" key="4">
    <source>
        <dbReference type="Proteomes" id="UP000588068"/>
    </source>
</evidence>
<dbReference type="InterPro" id="IPR025491">
    <property type="entry name" value="DUF4382"/>
</dbReference>
<dbReference type="EMBL" id="JACHHZ010000003">
    <property type="protein sequence ID" value="MBB6093694.1"/>
    <property type="molecule type" value="Genomic_DNA"/>
</dbReference>
<organism evidence="3 4">
    <name type="scientific">Povalibacter uvarum</name>
    <dbReference type="NCBI Taxonomy" id="732238"/>
    <lineage>
        <taxon>Bacteria</taxon>
        <taxon>Pseudomonadati</taxon>
        <taxon>Pseudomonadota</taxon>
        <taxon>Gammaproteobacteria</taxon>
        <taxon>Steroidobacterales</taxon>
        <taxon>Steroidobacteraceae</taxon>
        <taxon>Povalibacter</taxon>
    </lineage>
</organism>
<dbReference type="AlphaFoldDB" id="A0A841HM64"/>
<evidence type="ECO:0000313" key="3">
    <source>
        <dbReference type="EMBL" id="MBB6093694.1"/>
    </source>
</evidence>
<keyword evidence="1" id="KW-0732">Signal</keyword>
<name>A0A841HM64_9GAMM</name>
<evidence type="ECO:0000259" key="2">
    <source>
        <dbReference type="Pfam" id="PF14321"/>
    </source>
</evidence>
<dbReference type="Pfam" id="PF14321">
    <property type="entry name" value="DUF4382"/>
    <property type="match status" value="1"/>
</dbReference>
<comment type="caution">
    <text evidence="3">The sequence shown here is derived from an EMBL/GenBank/DDBJ whole genome shotgun (WGS) entry which is preliminary data.</text>
</comment>
<feature type="chain" id="PRO_5032372370" description="DUF4382 domain-containing protein" evidence="1">
    <location>
        <begin position="20"/>
        <end position="284"/>
    </location>
</feature>
<keyword evidence="4" id="KW-1185">Reference proteome</keyword>
<gene>
    <name evidence="3" type="ORF">HNQ60_002575</name>
</gene>
<dbReference type="RefSeq" id="WP_184332336.1">
    <property type="nucleotide sequence ID" value="NZ_JACHHZ010000003.1"/>
</dbReference>
<reference evidence="3 4" key="1">
    <citation type="submission" date="2020-08" db="EMBL/GenBank/DDBJ databases">
        <title>Genomic Encyclopedia of Type Strains, Phase IV (KMG-IV): sequencing the most valuable type-strain genomes for metagenomic binning, comparative biology and taxonomic classification.</title>
        <authorList>
            <person name="Goeker M."/>
        </authorList>
    </citation>
    <scope>NUCLEOTIDE SEQUENCE [LARGE SCALE GENOMIC DNA]</scope>
    <source>
        <strain evidence="3 4">DSM 26723</strain>
    </source>
</reference>
<evidence type="ECO:0000256" key="1">
    <source>
        <dbReference type="SAM" id="SignalP"/>
    </source>
</evidence>
<dbReference type="PROSITE" id="PS51257">
    <property type="entry name" value="PROKAR_LIPOPROTEIN"/>
    <property type="match status" value="1"/>
</dbReference>
<feature type="domain" description="DUF4382" evidence="2">
    <location>
        <begin position="23"/>
        <end position="165"/>
    </location>
</feature>
<protein>
    <recommendedName>
        <fullName evidence="2">DUF4382 domain-containing protein</fullName>
    </recommendedName>
</protein>